<dbReference type="InterPro" id="IPR016181">
    <property type="entry name" value="Acyl_CoA_acyltransferase"/>
</dbReference>
<feature type="domain" description="N-acetyltransferase" evidence="1">
    <location>
        <begin position="116"/>
        <end position="255"/>
    </location>
</feature>
<sequence>MRWQLADSIEAHAWRDCFAAAPAALGCTVQQVPDTDAPLLICRTLPAPMFNRVIGASHDASLPWIKHAYRSAGMDAFWLHGWVAADAEPPADHPAWLKFLYDLDQPLPATRQDSPLSVRLARPDEAALAGDVMHRGFGLPEAITQWLGSLAGRDGWRIYFACTPDGSPVAVGALFIENGTAWLGMGCTAPEARAQGAQTLLLAARLAEARRTGCTVAAVEAGMPRNGENNPSMNNILRAGFQLQGVRVNYATESK</sequence>
<dbReference type="EMBL" id="WKJL01000014">
    <property type="protein sequence ID" value="MRW86107.1"/>
    <property type="molecule type" value="Genomic_DNA"/>
</dbReference>
<dbReference type="RefSeq" id="WP_154359373.1">
    <property type="nucleotide sequence ID" value="NZ_WKJL01000014.1"/>
</dbReference>
<reference evidence="2 3" key="1">
    <citation type="submission" date="2019-11" db="EMBL/GenBank/DDBJ databases">
        <title>Novel species isolated from a subtropical stream in China.</title>
        <authorList>
            <person name="Lu H."/>
        </authorList>
    </citation>
    <scope>NUCLEOTIDE SEQUENCE [LARGE SCALE GENOMIC DNA]</scope>
    <source>
        <strain evidence="2 3">FT26W</strain>
    </source>
</reference>
<protein>
    <recommendedName>
        <fullName evidence="1">N-acetyltransferase domain-containing protein</fullName>
    </recommendedName>
</protein>
<comment type="caution">
    <text evidence="2">The sequence shown here is derived from an EMBL/GenBank/DDBJ whole genome shotgun (WGS) entry which is preliminary data.</text>
</comment>
<proteinExistence type="predicted"/>
<name>A0A844CZ70_9BURK</name>
<dbReference type="PROSITE" id="PS51186">
    <property type="entry name" value="GNAT"/>
    <property type="match status" value="1"/>
</dbReference>
<gene>
    <name evidence="2" type="ORF">GJ698_18715</name>
</gene>
<keyword evidence="3" id="KW-1185">Reference proteome</keyword>
<dbReference type="Gene3D" id="3.40.630.30">
    <property type="match status" value="1"/>
</dbReference>
<dbReference type="GO" id="GO:0016747">
    <property type="term" value="F:acyltransferase activity, transferring groups other than amino-acyl groups"/>
    <property type="evidence" value="ECO:0007669"/>
    <property type="project" value="InterPro"/>
</dbReference>
<dbReference type="PROSITE" id="PS51257">
    <property type="entry name" value="PROKAR_LIPOPROTEIN"/>
    <property type="match status" value="1"/>
</dbReference>
<dbReference type="Proteomes" id="UP000439986">
    <property type="component" value="Unassembled WGS sequence"/>
</dbReference>
<accession>A0A844CZ70</accession>
<dbReference type="SUPFAM" id="SSF55729">
    <property type="entry name" value="Acyl-CoA N-acyltransferases (Nat)"/>
    <property type="match status" value="1"/>
</dbReference>
<evidence type="ECO:0000313" key="3">
    <source>
        <dbReference type="Proteomes" id="UP000439986"/>
    </source>
</evidence>
<dbReference type="InterPro" id="IPR000182">
    <property type="entry name" value="GNAT_dom"/>
</dbReference>
<evidence type="ECO:0000313" key="2">
    <source>
        <dbReference type="EMBL" id="MRW86107.1"/>
    </source>
</evidence>
<organism evidence="2 3">
    <name type="scientific">Duganella aquatilis</name>
    <dbReference type="NCBI Taxonomy" id="2666082"/>
    <lineage>
        <taxon>Bacteria</taxon>
        <taxon>Pseudomonadati</taxon>
        <taxon>Pseudomonadota</taxon>
        <taxon>Betaproteobacteria</taxon>
        <taxon>Burkholderiales</taxon>
        <taxon>Oxalobacteraceae</taxon>
        <taxon>Telluria group</taxon>
        <taxon>Duganella</taxon>
    </lineage>
</organism>
<dbReference type="AlphaFoldDB" id="A0A844CZ70"/>
<evidence type="ECO:0000259" key="1">
    <source>
        <dbReference type="PROSITE" id="PS51186"/>
    </source>
</evidence>